<dbReference type="Gene3D" id="1.10.3020.10">
    <property type="entry name" value="alpha-amino acid ester hydrolase ( Helical cap domain)"/>
    <property type="match status" value="1"/>
</dbReference>
<dbReference type="NCBIfam" id="TIGR00976">
    <property type="entry name" value="CocE_NonD"/>
    <property type="match status" value="1"/>
</dbReference>
<dbReference type="InterPro" id="IPR008979">
    <property type="entry name" value="Galactose-bd-like_sf"/>
</dbReference>
<feature type="domain" description="Xaa-Pro dipeptidyl-peptidase C-terminal" evidence="2">
    <location>
        <begin position="307"/>
        <end position="542"/>
    </location>
</feature>
<dbReference type="Proteomes" id="UP000001918">
    <property type="component" value="Chromosome"/>
</dbReference>
<gene>
    <name evidence="3" type="ordered locus">Tcur_2618</name>
</gene>
<dbReference type="SUPFAM" id="SSF53474">
    <property type="entry name" value="alpha/beta-Hydrolases"/>
    <property type="match status" value="1"/>
</dbReference>
<dbReference type="eggNOG" id="COG2936">
    <property type="taxonomic scope" value="Bacteria"/>
</dbReference>
<dbReference type="EMBL" id="CP001738">
    <property type="protein sequence ID" value="ACY98172.1"/>
    <property type="molecule type" value="Genomic_DNA"/>
</dbReference>
<dbReference type="RefSeq" id="WP_012852956.1">
    <property type="nucleotide sequence ID" value="NC_013510.1"/>
</dbReference>
<dbReference type="SMART" id="SM00939">
    <property type="entry name" value="PepX_C"/>
    <property type="match status" value="1"/>
</dbReference>
<dbReference type="InterPro" id="IPR005674">
    <property type="entry name" value="CocE/Ser_esterase"/>
</dbReference>
<reference evidence="3 4" key="1">
    <citation type="journal article" date="2011" name="Stand. Genomic Sci.">
        <title>Complete genome sequence of Thermomonospora curvata type strain (B9).</title>
        <authorList>
            <person name="Chertkov O."/>
            <person name="Sikorski J."/>
            <person name="Nolan M."/>
            <person name="Lapidus A."/>
            <person name="Lucas S."/>
            <person name="Del Rio T.G."/>
            <person name="Tice H."/>
            <person name="Cheng J.F."/>
            <person name="Goodwin L."/>
            <person name="Pitluck S."/>
            <person name="Liolios K."/>
            <person name="Ivanova N."/>
            <person name="Mavromatis K."/>
            <person name="Mikhailova N."/>
            <person name="Ovchinnikova G."/>
            <person name="Pati A."/>
            <person name="Chen A."/>
            <person name="Palaniappan K."/>
            <person name="Djao O.D."/>
            <person name="Land M."/>
            <person name="Hauser L."/>
            <person name="Chang Y.J."/>
            <person name="Jeffries C.D."/>
            <person name="Brettin T."/>
            <person name="Han C."/>
            <person name="Detter J.C."/>
            <person name="Rohde M."/>
            <person name="Goker M."/>
            <person name="Woyke T."/>
            <person name="Bristow J."/>
            <person name="Eisen J.A."/>
            <person name="Markowitz V."/>
            <person name="Hugenholtz P."/>
            <person name="Klenk H.P."/>
            <person name="Kyrpides N.C."/>
        </authorList>
    </citation>
    <scope>NUCLEOTIDE SEQUENCE [LARGE SCALE GENOMIC DNA]</scope>
    <source>
        <strain evidence="4">ATCC 19995 / DSM 43183 / JCM 3096 / KCTC 9072 / NBRC 15933 / NCIMB 10081 / Henssen B9</strain>
    </source>
</reference>
<dbReference type="PANTHER" id="PTHR43056:SF10">
    <property type="entry name" value="COCE_NOND FAMILY, PUTATIVE (AFU_ORTHOLOGUE AFUA_7G00600)-RELATED"/>
    <property type="match status" value="1"/>
</dbReference>
<dbReference type="InterPro" id="IPR029058">
    <property type="entry name" value="AB_hydrolase_fold"/>
</dbReference>
<accession>D1A503</accession>
<dbReference type="KEGG" id="tcu:Tcur_2618"/>
<evidence type="ECO:0000256" key="1">
    <source>
        <dbReference type="ARBA" id="ARBA00022801"/>
    </source>
</evidence>
<dbReference type="SUPFAM" id="SSF49785">
    <property type="entry name" value="Galactose-binding domain-like"/>
    <property type="match status" value="1"/>
</dbReference>
<dbReference type="Gene3D" id="2.60.120.260">
    <property type="entry name" value="Galactose-binding domain-like"/>
    <property type="match status" value="1"/>
</dbReference>
<evidence type="ECO:0000313" key="3">
    <source>
        <dbReference type="EMBL" id="ACY98172.1"/>
    </source>
</evidence>
<dbReference type="Pfam" id="PF02129">
    <property type="entry name" value="Peptidase_S15"/>
    <property type="match status" value="1"/>
</dbReference>
<keyword evidence="4" id="KW-1185">Reference proteome</keyword>
<dbReference type="InterPro" id="IPR050585">
    <property type="entry name" value="Xaa-Pro_dipeptidyl-ppase/CocE"/>
</dbReference>
<organism evidence="3 4">
    <name type="scientific">Thermomonospora curvata (strain ATCC 19995 / DSM 43183 / JCM 3096 / KCTC 9072 / NBRC 15933 / NCIMB 10081 / Henssen B9)</name>
    <dbReference type="NCBI Taxonomy" id="471852"/>
    <lineage>
        <taxon>Bacteria</taxon>
        <taxon>Bacillati</taxon>
        <taxon>Actinomycetota</taxon>
        <taxon>Actinomycetes</taxon>
        <taxon>Streptosporangiales</taxon>
        <taxon>Thermomonosporaceae</taxon>
        <taxon>Thermomonospora</taxon>
    </lineage>
</organism>
<dbReference type="Pfam" id="PF08530">
    <property type="entry name" value="PepX_C"/>
    <property type="match status" value="1"/>
</dbReference>
<dbReference type="HOGENOM" id="CLU_015590_5_2_11"/>
<dbReference type="AlphaFoldDB" id="D1A503"/>
<dbReference type="GO" id="GO:0008239">
    <property type="term" value="F:dipeptidyl-peptidase activity"/>
    <property type="evidence" value="ECO:0007669"/>
    <property type="project" value="InterPro"/>
</dbReference>
<sequence>MALLSRIAERVLGLPPALTRDVQVQQGLRVPMPDGVVLLADRYAPRRVPGAPTILIRTPYGRGGLTGAGLCRPFAERGYQVLVQSCRGTGGSGGRFDPFGHDRADGLATLEWIEKQPWFAGNLLTFGPSYLGYAQWAMAPDAGDRITAMVPLLTASQFRDQTYLGDSYTLRGTLSWTALMAARQDGPLQALRHRLWGRRRVLAAMGHLPLSEADRLATGRRVEWFQQWLTATERGHPYWEPERDHRARVGRVQAPVSMVAGWHDLFLVSQLEDYAALRAAGREPHLTIGPWVHSDRAALGAAMNEALVWFRAHVTGDRRALRAEPVRLYVQGAEEWRDYPCWPPPGAQAQHWYLQPGGALAPHSPATESASRFRYDPADPTPAVGGPLLDGKAAGRKDNAALEARPDVLVFTSAPLAAPLEVIGPVSARIELRSSRAHTDVFVRVCDVDPRGRSLNVCDGLQRVTPGRFPADADGVRSVRVELWPTAYRFRAGHRVRVQVSGGAFPRFARNPGTGEPLGEAVRLLPADQEVLHGPAHRSAVVLPVISRRR</sequence>
<protein>
    <submittedName>
        <fullName evidence="3">X-Pro dipeptidyl-peptidase domain protein</fullName>
    </submittedName>
</protein>
<dbReference type="InterPro" id="IPR000383">
    <property type="entry name" value="Xaa-Pro-like_dom"/>
</dbReference>
<dbReference type="Gene3D" id="3.40.50.1820">
    <property type="entry name" value="alpha/beta hydrolase"/>
    <property type="match status" value="1"/>
</dbReference>
<name>D1A503_THECD</name>
<evidence type="ECO:0000259" key="2">
    <source>
        <dbReference type="SMART" id="SM00939"/>
    </source>
</evidence>
<proteinExistence type="predicted"/>
<evidence type="ECO:0000313" key="4">
    <source>
        <dbReference type="Proteomes" id="UP000001918"/>
    </source>
</evidence>
<dbReference type="InterPro" id="IPR013736">
    <property type="entry name" value="Xaa-Pro_dipept_C"/>
</dbReference>
<dbReference type="PANTHER" id="PTHR43056">
    <property type="entry name" value="PEPTIDASE S9 PROLYL OLIGOPEPTIDASE"/>
    <property type="match status" value="1"/>
</dbReference>
<dbReference type="OrthoDB" id="5240615at2"/>
<keyword evidence="1" id="KW-0378">Hydrolase</keyword>